<dbReference type="GO" id="GO:0004150">
    <property type="term" value="F:dihydroneopterin aldolase activity"/>
    <property type="evidence" value="ECO:0007669"/>
    <property type="project" value="UniProtKB-UniRule"/>
</dbReference>
<dbReference type="NCBIfam" id="TIGR00526">
    <property type="entry name" value="folB_dom"/>
    <property type="match status" value="1"/>
</dbReference>
<sequence length="372" mass="39437">MLLPSTFVDACHTLGIQCDSVRITGVKVVANHGVFDFEREERKPFIVDTEVVVDTARAREADDVSSTMSYADLADDATEVIGGNAVNLLETLAGDIAARAIKRGALAVSVTVHKPEAPVEADFTDASVTVRRLAPIAQSGKIRHYVLGIGANLGDAEGTFRNAVDAIGALPVHITGIAQPVITQPLLAPGQAPQPPYLNSVVALDSALSPLELLAELQRIEVRYGRVRIERWGARALDIDMVGAYDYVRTAPGADAVKGASSVNGVNGVNGANSVNNEPGNFSSTTAGTPTFRENLRETISSHPALTLPHPRAHERLFVLEPWASIEPWAWLSKASAEPSANINNIGSGSENPAPTPILALIQDLRSKGETL</sequence>
<dbReference type="GO" id="GO:0046654">
    <property type="term" value="P:tetrahydrofolate biosynthetic process"/>
    <property type="evidence" value="ECO:0007669"/>
    <property type="project" value="UniProtKB-UniRule"/>
</dbReference>
<dbReference type="InterPro" id="IPR006157">
    <property type="entry name" value="FolB_dom"/>
</dbReference>
<comment type="similarity">
    <text evidence="9">Belongs to the DHNA family.</text>
</comment>
<evidence type="ECO:0000256" key="9">
    <source>
        <dbReference type="RuleBase" id="RU362079"/>
    </source>
</evidence>
<gene>
    <name evidence="12" type="primary">folK</name>
    <name evidence="12" type="ORF">R6G80_05625</name>
    <name evidence="11" type="ORF">R6G86_04220</name>
</gene>
<dbReference type="EMBL" id="JAWNGA010000005">
    <property type="protein sequence ID" value="MDY5132951.1"/>
    <property type="molecule type" value="Genomic_DNA"/>
</dbReference>
<keyword evidence="4 12" id="KW-0808">Transferase</keyword>
<keyword evidence="8 9" id="KW-0289">Folate biosynthesis</keyword>
<evidence type="ECO:0000256" key="1">
    <source>
        <dbReference type="ARBA" id="ARBA00000198"/>
    </source>
</evidence>
<evidence type="ECO:0000256" key="8">
    <source>
        <dbReference type="ARBA" id="ARBA00022909"/>
    </source>
</evidence>
<dbReference type="EMBL" id="JAWNGC010000006">
    <property type="protein sequence ID" value="MDY5155204.1"/>
    <property type="molecule type" value="Genomic_DNA"/>
</dbReference>
<keyword evidence="6" id="KW-0418">Kinase</keyword>
<dbReference type="GO" id="GO:0046656">
    <property type="term" value="P:folic acid biosynthetic process"/>
    <property type="evidence" value="ECO:0007669"/>
    <property type="project" value="UniProtKB-UniRule"/>
</dbReference>
<dbReference type="Pfam" id="PF01288">
    <property type="entry name" value="HPPK"/>
    <property type="match status" value="1"/>
</dbReference>
<protein>
    <recommendedName>
        <fullName evidence="9">Bifunctional folate synthesis protein</fullName>
    </recommendedName>
    <domain>
        <recommendedName>
            <fullName evidence="9">Dihydroneopterin aldolase</fullName>
            <shortName evidence="9">DHNA</shortName>
            <ecNumber evidence="9">4.1.2.25</ecNumber>
        </recommendedName>
        <alternativeName>
            <fullName evidence="9">7,8-dihydroneopterin aldolase</fullName>
        </alternativeName>
    </domain>
    <domain>
        <recommendedName>
            <fullName evidence="9">2-amino-4-hydroxy-6-hydroxymethyldihydropteridine pyrophosphokinase</fullName>
            <ecNumber evidence="9">2.7.6.3</ecNumber>
        </recommendedName>
        <alternativeName>
            <fullName evidence="9">6-hydroxymethyl-7,8-dihydropterin pyrophosphokinase</fullName>
            <shortName evidence="9">PPPK</shortName>
        </alternativeName>
        <alternativeName>
            <fullName evidence="9">7,8-dihydro-6-hydroxymethylpterin pyrophosphokinase</fullName>
            <shortName evidence="9">HPPK</shortName>
        </alternativeName>
    </domain>
</protein>
<dbReference type="RefSeq" id="WP_180962117.1">
    <property type="nucleotide sequence ID" value="NZ_CP126967.1"/>
</dbReference>
<evidence type="ECO:0000256" key="6">
    <source>
        <dbReference type="ARBA" id="ARBA00022777"/>
    </source>
</evidence>
<comment type="catalytic activity">
    <reaction evidence="1">
        <text>6-hydroxymethyl-7,8-dihydropterin + ATP = (7,8-dihydropterin-6-yl)methyl diphosphate + AMP + H(+)</text>
        <dbReference type="Rhea" id="RHEA:11412"/>
        <dbReference type="ChEBI" id="CHEBI:15378"/>
        <dbReference type="ChEBI" id="CHEBI:30616"/>
        <dbReference type="ChEBI" id="CHEBI:44841"/>
        <dbReference type="ChEBI" id="CHEBI:72950"/>
        <dbReference type="ChEBI" id="CHEBI:456215"/>
        <dbReference type="EC" id="2.7.6.3"/>
    </reaction>
</comment>
<evidence type="ECO:0000259" key="10">
    <source>
        <dbReference type="PROSITE" id="PS00794"/>
    </source>
</evidence>
<accession>A0AAW9HWE4</accession>
<dbReference type="GO" id="GO:0005524">
    <property type="term" value="F:ATP binding"/>
    <property type="evidence" value="ECO:0007669"/>
    <property type="project" value="UniProtKB-KW"/>
</dbReference>
<evidence type="ECO:0000256" key="7">
    <source>
        <dbReference type="ARBA" id="ARBA00022840"/>
    </source>
</evidence>
<dbReference type="Gene3D" id="3.30.1130.10">
    <property type="match status" value="1"/>
</dbReference>
<comment type="caution">
    <text evidence="12">The sequence shown here is derived from an EMBL/GenBank/DDBJ whole genome shotgun (WGS) entry which is preliminary data.</text>
</comment>
<evidence type="ECO:0000313" key="12">
    <source>
        <dbReference type="EMBL" id="MDY5155204.1"/>
    </source>
</evidence>
<dbReference type="SMART" id="SM00905">
    <property type="entry name" value="FolB"/>
    <property type="match status" value="1"/>
</dbReference>
<dbReference type="SUPFAM" id="SSF55620">
    <property type="entry name" value="Tetrahydrobiopterin biosynthesis enzymes-like"/>
    <property type="match status" value="1"/>
</dbReference>
<dbReference type="InterPro" id="IPR000550">
    <property type="entry name" value="Hppk"/>
</dbReference>
<evidence type="ECO:0000256" key="2">
    <source>
        <dbReference type="ARBA" id="ARBA00005051"/>
    </source>
</evidence>
<comment type="catalytic activity">
    <reaction evidence="9">
        <text>7,8-dihydroneopterin = 6-hydroxymethyl-7,8-dihydropterin + glycolaldehyde</text>
        <dbReference type="Rhea" id="RHEA:10540"/>
        <dbReference type="ChEBI" id="CHEBI:17001"/>
        <dbReference type="ChEBI" id="CHEBI:17071"/>
        <dbReference type="ChEBI" id="CHEBI:44841"/>
        <dbReference type="EC" id="4.1.2.25"/>
    </reaction>
</comment>
<keyword evidence="13" id="KW-1185">Reference proteome</keyword>
<dbReference type="Pfam" id="PF02152">
    <property type="entry name" value="FolB"/>
    <property type="match status" value="1"/>
</dbReference>
<dbReference type="CDD" id="cd00483">
    <property type="entry name" value="HPPK"/>
    <property type="match status" value="1"/>
</dbReference>
<keyword evidence="9" id="KW-0456">Lyase</keyword>
<evidence type="ECO:0000313" key="13">
    <source>
        <dbReference type="Proteomes" id="UP001275049"/>
    </source>
</evidence>
<keyword evidence="5" id="KW-0547">Nucleotide-binding</keyword>
<dbReference type="NCBIfam" id="TIGR01498">
    <property type="entry name" value="folK"/>
    <property type="match status" value="1"/>
</dbReference>
<keyword evidence="7" id="KW-0067">ATP-binding</keyword>
<dbReference type="NCBIfam" id="TIGR00525">
    <property type="entry name" value="folB"/>
    <property type="match status" value="1"/>
</dbReference>
<comment type="pathway">
    <text evidence="9">Cofactor biosynthesis; tetrahydrofolate biosynthesis; 2-amino-4-hydroxy-6-hydroxymethyl-7,8-dihydropteridine diphosphate from 7,8-dihydroneopterin triphosphate: step 3/4.</text>
</comment>
<feature type="domain" description="7,8-dihydro-6-hydroxymethylpterin-pyrophosphokinase" evidence="10">
    <location>
        <begin position="231"/>
        <end position="242"/>
    </location>
</feature>
<dbReference type="InterPro" id="IPR035907">
    <property type="entry name" value="Hppk_sf"/>
</dbReference>
<comment type="pathway">
    <text evidence="2">Cofactor biosynthesis; tetrahydrofolate biosynthesis; 2-amino-4-hydroxy-6-hydroxymethyl-7,8-dihydropteridine diphosphate from 7,8-dihydroneopterin triphosphate: step 4/4.</text>
</comment>
<evidence type="ECO:0000313" key="14">
    <source>
        <dbReference type="Proteomes" id="UP001281731"/>
    </source>
</evidence>
<organism evidence="12 14">
    <name type="scientific">Actinotignum urinale</name>
    <dbReference type="NCBI Taxonomy" id="190146"/>
    <lineage>
        <taxon>Bacteria</taxon>
        <taxon>Bacillati</taxon>
        <taxon>Actinomycetota</taxon>
        <taxon>Actinomycetes</taxon>
        <taxon>Actinomycetales</taxon>
        <taxon>Actinomycetaceae</taxon>
        <taxon>Actinotignum</taxon>
    </lineage>
</organism>
<dbReference type="GO" id="GO:0003848">
    <property type="term" value="F:2-amino-4-hydroxy-6-hydroxymethyldihydropteridine diphosphokinase activity"/>
    <property type="evidence" value="ECO:0007669"/>
    <property type="project" value="UniProtKB-EC"/>
</dbReference>
<evidence type="ECO:0000256" key="3">
    <source>
        <dbReference type="ARBA" id="ARBA00009640"/>
    </source>
</evidence>
<dbReference type="PROSITE" id="PS00794">
    <property type="entry name" value="HPPK"/>
    <property type="match status" value="1"/>
</dbReference>
<dbReference type="InterPro" id="IPR043133">
    <property type="entry name" value="GTP-CH-I_C/QueF"/>
</dbReference>
<evidence type="ECO:0000256" key="5">
    <source>
        <dbReference type="ARBA" id="ARBA00022741"/>
    </source>
</evidence>
<comment type="similarity">
    <text evidence="3">In the N-terminal section; belongs to the DHNA family.</text>
</comment>
<dbReference type="SUPFAM" id="SSF55083">
    <property type="entry name" value="6-hydroxymethyl-7,8-dihydropterin pyrophosphokinase, HPPK"/>
    <property type="match status" value="2"/>
</dbReference>
<dbReference type="PANTHER" id="PTHR43071">
    <property type="entry name" value="2-AMINO-4-HYDROXY-6-HYDROXYMETHYLDIHYDROPTERIDINE PYROPHOSPHOKINASE"/>
    <property type="match status" value="1"/>
</dbReference>
<proteinExistence type="inferred from homology"/>
<dbReference type="Proteomes" id="UP001275049">
    <property type="component" value="Unassembled WGS sequence"/>
</dbReference>
<comment type="function">
    <text evidence="9">Catalyzes the conversion of 7,8-dihydroneopterin to 6-hydroxymethyl-7,8-dihydropterin.</text>
</comment>
<dbReference type="GO" id="GO:0016301">
    <property type="term" value="F:kinase activity"/>
    <property type="evidence" value="ECO:0007669"/>
    <property type="project" value="UniProtKB-KW"/>
</dbReference>
<evidence type="ECO:0000313" key="11">
    <source>
        <dbReference type="EMBL" id="MDY5132951.1"/>
    </source>
</evidence>
<reference evidence="12 13" key="1">
    <citation type="submission" date="2023-10" db="EMBL/GenBank/DDBJ databases">
        <title>Whole Genome based description of the genera Actinobaculum and Actinotignum reveals a complex phylogenetic relationship within the species included in the genus Actinotignum.</title>
        <authorList>
            <person name="Jensen C.S."/>
            <person name="Dargis R."/>
            <person name="Kemp M."/>
            <person name="Christensen J.J."/>
        </authorList>
    </citation>
    <scope>NUCLEOTIDE SEQUENCE</scope>
    <source>
        <strain evidence="12">SLA_B511</strain>
        <strain evidence="11 13">SLA_B974</strain>
    </source>
</reference>
<dbReference type="Gene3D" id="3.30.70.560">
    <property type="entry name" value="7,8-Dihydro-6-hydroxymethylpterin-pyrophosphokinase HPPK"/>
    <property type="match status" value="1"/>
</dbReference>
<dbReference type="EC" id="4.1.2.25" evidence="9"/>
<dbReference type="InterPro" id="IPR006156">
    <property type="entry name" value="Dihydroneopterin_aldolase"/>
</dbReference>
<evidence type="ECO:0000256" key="4">
    <source>
        <dbReference type="ARBA" id="ARBA00022679"/>
    </source>
</evidence>
<dbReference type="PANTHER" id="PTHR43071:SF1">
    <property type="entry name" value="2-AMINO-4-HYDROXY-6-HYDROXYMETHYLDIHYDROPTERIDINE PYROPHOSPHOKINASE"/>
    <property type="match status" value="1"/>
</dbReference>
<dbReference type="Proteomes" id="UP001281731">
    <property type="component" value="Unassembled WGS sequence"/>
</dbReference>
<dbReference type="EC" id="2.7.6.3" evidence="9"/>
<dbReference type="AlphaFoldDB" id="A0AAW9HWE4"/>
<name>A0AAW9HWE4_9ACTO</name>